<feature type="transmembrane region" description="Helical" evidence="7">
    <location>
        <begin position="270"/>
        <end position="289"/>
    </location>
</feature>
<keyword evidence="3" id="KW-0813">Transport</keyword>
<dbReference type="GO" id="GO:0016020">
    <property type="term" value="C:membrane"/>
    <property type="evidence" value="ECO:0007669"/>
    <property type="project" value="UniProtKB-SubCell"/>
</dbReference>
<dbReference type="OrthoDB" id="9781411at2"/>
<accession>A0A0M0L5W8</accession>
<evidence type="ECO:0000313" key="10">
    <source>
        <dbReference type="Proteomes" id="UP000037558"/>
    </source>
</evidence>
<dbReference type="RefSeq" id="WP_053401122.1">
    <property type="nucleotide sequence ID" value="NZ_CP061868.1"/>
</dbReference>
<dbReference type="Pfam" id="PF00999">
    <property type="entry name" value="Na_H_Exchanger"/>
    <property type="match status" value="1"/>
</dbReference>
<keyword evidence="6 7" id="KW-0472">Membrane</keyword>
<feature type="transmembrane region" description="Helical" evidence="7">
    <location>
        <begin position="359"/>
        <end position="378"/>
    </location>
</feature>
<dbReference type="Proteomes" id="UP000037558">
    <property type="component" value="Unassembled WGS sequence"/>
</dbReference>
<evidence type="ECO:0000256" key="7">
    <source>
        <dbReference type="SAM" id="Phobius"/>
    </source>
</evidence>
<evidence type="ECO:0000256" key="4">
    <source>
        <dbReference type="ARBA" id="ARBA00022692"/>
    </source>
</evidence>
<reference evidence="10" key="1">
    <citation type="submission" date="2015-08" db="EMBL/GenBank/DDBJ databases">
        <title>Fjat-14210 dsm16467.</title>
        <authorList>
            <person name="Liu B."/>
            <person name="Wang J."/>
            <person name="Zhu Y."/>
            <person name="Liu G."/>
            <person name="Chen Q."/>
            <person name="Chen Z."/>
            <person name="Lan J."/>
            <person name="Che J."/>
            <person name="Ge C."/>
            <person name="Shi H."/>
            <person name="Pan Z."/>
            <person name="Liu X."/>
        </authorList>
    </citation>
    <scope>NUCLEOTIDE SEQUENCE [LARGE SCALE GENOMIC DNA]</scope>
    <source>
        <strain evidence="10">DSM 16467</strain>
    </source>
</reference>
<evidence type="ECO:0000256" key="3">
    <source>
        <dbReference type="ARBA" id="ARBA00022448"/>
    </source>
</evidence>
<sequence>MTNHLVFEVGVALVLIALTAVLAGKLKFSIIPFLILVGMAVGPHAPKIGIIDLTFIKSTEIIEFFGRVGVLFLLFYLGLEFSVGKLIRSGKSIVVGGSIYVSLNFVLGLLYGYLVGFPTMETLIIAGLLSVSSSAIVAKVLVDLKRTANSETELILGIILFDDIFLALFLSVMSGLLLGGSTTILGTITAVLISLGYMLLFFIIARKGAPILNKLLNIKSNEIFILVIFAALFLVAGFSEKLHVAEAIGALLLGLVFSETEHRKRIEHLVIPFRDFFGALFFFSFGLSIDPLSLGGAIWLAVGAVILTILSNFIAGMIAGRKAGLSHKAASNIGLTIVSRGEFSIIVANLGLMGGLMPILKPFTAVYVLMLAIIGPLLTKNSKNVYVQLNKWFKWETKKERKTKPMNHQSHHMD</sequence>
<feature type="transmembrane region" description="Helical" evidence="7">
    <location>
        <begin position="122"/>
        <end position="142"/>
    </location>
</feature>
<evidence type="ECO:0000313" key="9">
    <source>
        <dbReference type="EMBL" id="KOO46058.1"/>
    </source>
</evidence>
<evidence type="ECO:0000259" key="8">
    <source>
        <dbReference type="Pfam" id="PF00999"/>
    </source>
</evidence>
<dbReference type="GO" id="GO:0015297">
    <property type="term" value="F:antiporter activity"/>
    <property type="evidence" value="ECO:0007669"/>
    <property type="project" value="InterPro"/>
</dbReference>
<keyword evidence="4 7" id="KW-0812">Transmembrane</keyword>
<dbReference type="EMBL" id="LILC01000013">
    <property type="protein sequence ID" value="KOO46058.1"/>
    <property type="molecule type" value="Genomic_DNA"/>
</dbReference>
<feature type="transmembrane region" description="Helical" evidence="7">
    <location>
        <begin position="216"/>
        <end position="236"/>
    </location>
</feature>
<proteinExistence type="inferred from homology"/>
<dbReference type="InterPro" id="IPR038770">
    <property type="entry name" value="Na+/solute_symporter_sf"/>
</dbReference>
<dbReference type="AlphaFoldDB" id="A0A0M0L5W8"/>
<evidence type="ECO:0000256" key="6">
    <source>
        <dbReference type="ARBA" id="ARBA00023136"/>
    </source>
</evidence>
<evidence type="ECO:0000256" key="5">
    <source>
        <dbReference type="ARBA" id="ARBA00022989"/>
    </source>
</evidence>
<dbReference type="PANTHER" id="PTHR42751:SF4">
    <property type="entry name" value="K(+)_H(+) ANTIPORTER SUBUNIT KHTU"/>
    <property type="match status" value="1"/>
</dbReference>
<feature type="transmembrane region" description="Helical" evidence="7">
    <location>
        <begin position="93"/>
        <end position="116"/>
    </location>
</feature>
<comment type="subcellular location">
    <subcellularLocation>
        <location evidence="1">Membrane</location>
        <topology evidence="1">Multi-pass membrane protein</topology>
    </subcellularLocation>
</comment>
<keyword evidence="10" id="KW-1185">Reference proteome</keyword>
<organism evidence="9 10">
    <name type="scientific">Priestia koreensis</name>
    <dbReference type="NCBI Taxonomy" id="284581"/>
    <lineage>
        <taxon>Bacteria</taxon>
        <taxon>Bacillati</taxon>
        <taxon>Bacillota</taxon>
        <taxon>Bacilli</taxon>
        <taxon>Bacillales</taxon>
        <taxon>Bacillaceae</taxon>
        <taxon>Priestia</taxon>
    </lineage>
</organism>
<feature type="transmembrane region" description="Helical" evidence="7">
    <location>
        <begin position="30"/>
        <end position="49"/>
    </location>
</feature>
<comment type="similarity">
    <text evidence="2">Belongs to the monovalent cation:proton antiporter 2 (CPA2) transporter (TC 2.A.37) family.</text>
</comment>
<feature type="transmembrane region" description="Helical" evidence="7">
    <location>
        <begin position="154"/>
        <end position="178"/>
    </location>
</feature>
<feature type="transmembrane region" description="Helical" evidence="7">
    <location>
        <begin position="61"/>
        <end position="81"/>
    </location>
</feature>
<protein>
    <submittedName>
        <fullName evidence="9">Potassium transporter</fullName>
    </submittedName>
</protein>
<gene>
    <name evidence="9" type="ORF">AMD01_09270</name>
</gene>
<dbReference type="Gene3D" id="1.20.1530.20">
    <property type="match status" value="1"/>
</dbReference>
<feature type="transmembrane region" description="Helical" evidence="7">
    <location>
        <begin position="332"/>
        <end position="353"/>
    </location>
</feature>
<dbReference type="STRING" id="284581.AMD01_09270"/>
<dbReference type="GO" id="GO:1902600">
    <property type="term" value="P:proton transmembrane transport"/>
    <property type="evidence" value="ECO:0007669"/>
    <property type="project" value="InterPro"/>
</dbReference>
<feature type="transmembrane region" description="Helical" evidence="7">
    <location>
        <begin position="6"/>
        <end position="23"/>
    </location>
</feature>
<dbReference type="PANTHER" id="PTHR42751">
    <property type="entry name" value="SODIUM/HYDROGEN EXCHANGER FAMILY/TRKA DOMAIN PROTEIN"/>
    <property type="match status" value="1"/>
</dbReference>
<evidence type="ECO:0000256" key="2">
    <source>
        <dbReference type="ARBA" id="ARBA00005551"/>
    </source>
</evidence>
<comment type="caution">
    <text evidence="9">The sequence shown here is derived from an EMBL/GenBank/DDBJ whole genome shotgun (WGS) entry which is preliminary data.</text>
</comment>
<feature type="transmembrane region" description="Helical" evidence="7">
    <location>
        <begin position="295"/>
        <end position="320"/>
    </location>
</feature>
<dbReference type="PATRIC" id="fig|284581.3.peg.1923"/>
<evidence type="ECO:0000256" key="1">
    <source>
        <dbReference type="ARBA" id="ARBA00004141"/>
    </source>
</evidence>
<name>A0A0M0L5W8_9BACI</name>
<feature type="domain" description="Cation/H+ exchanger transmembrane" evidence="8">
    <location>
        <begin position="14"/>
        <end position="379"/>
    </location>
</feature>
<keyword evidence="5 7" id="KW-1133">Transmembrane helix</keyword>
<dbReference type="InterPro" id="IPR006153">
    <property type="entry name" value="Cation/H_exchanger_TM"/>
</dbReference>
<feature type="transmembrane region" description="Helical" evidence="7">
    <location>
        <begin position="184"/>
        <end position="204"/>
    </location>
</feature>